<dbReference type="GO" id="GO:0016071">
    <property type="term" value="P:mRNA metabolic process"/>
    <property type="evidence" value="ECO:0007669"/>
    <property type="project" value="UniProtKB-ARBA"/>
</dbReference>
<dbReference type="EMBL" id="JACEGQ020000005">
    <property type="protein sequence ID" value="KAH8509205.1"/>
    <property type="molecule type" value="Genomic_DNA"/>
</dbReference>
<proteinExistence type="predicted"/>
<dbReference type="Proteomes" id="UP000807159">
    <property type="component" value="Chromosome 5"/>
</dbReference>
<keyword evidence="3" id="KW-1185">Reference proteome</keyword>
<name>A0A8T2YVK1_POPDE</name>
<comment type="caution">
    <text evidence="2">The sequence shown here is derived from an EMBL/GenBank/DDBJ whole genome shotgun (WGS) entry which is preliminary data.</text>
</comment>
<dbReference type="Pfam" id="PF15365">
    <property type="entry name" value="PNRC"/>
    <property type="match status" value="1"/>
</dbReference>
<dbReference type="PANTHER" id="PTHR35306:SF1">
    <property type="entry name" value="VQ DOMAIN-CONTAINING PROTEIN"/>
    <property type="match status" value="1"/>
</dbReference>
<sequence>MEILVELGIVERAQQLNRGRFQIISKSSSITINVKVPRNETSFYEEMGFVNENLPFSERWADPAYSNSPPPSSLPIPKFSTRSPKRTSNAVDA</sequence>
<gene>
    <name evidence="2" type="ORF">H0E87_011102</name>
</gene>
<dbReference type="PANTHER" id="PTHR35306">
    <property type="entry name" value="BNAA03G57290D PROTEIN"/>
    <property type="match status" value="1"/>
</dbReference>
<dbReference type="AlphaFoldDB" id="A0A8T2YVK1"/>
<evidence type="ECO:0000313" key="3">
    <source>
        <dbReference type="Proteomes" id="UP000807159"/>
    </source>
</evidence>
<evidence type="ECO:0000313" key="2">
    <source>
        <dbReference type="EMBL" id="KAH8509205.1"/>
    </source>
</evidence>
<feature type="region of interest" description="Disordered" evidence="1">
    <location>
        <begin position="60"/>
        <end position="93"/>
    </location>
</feature>
<evidence type="ECO:0000256" key="1">
    <source>
        <dbReference type="SAM" id="MobiDB-lite"/>
    </source>
</evidence>
<accession>A0A8T2YVK1</accession>
<protein>
    <submittedName>
        <fullName evidence="2">Uncharacterized protein</fullName>
    </submittedName>
</protein>
<reference evidence="2" key="1">
    <citation type="journal article" date="2021" name="J. Hered.">
        <title>Genome Assembly of Salicaceae Populus deltoides (Eastern Cottonwood) I-69 Based on Nanopore Sequencing and Hi-C Technologies.</title>
        <authorList>
            <person name="Bai S."/>
            <person name="Wu H."/>
            <person name="Zhang J."/>
            <person name="Pan Z."/>
            <person name="Zhao W."/>
            <person name="Li Z."/>
            <person name="Tong C."/>
        </authorList>
    </citation>
    <scope>NUCLEOTIDE SEQUENCE</scope>
    <source>
        <tissue evidence="2">Leaf</tissue>
    </source>
</reference>
<dbReference type="InterPro" id="IPR028322">
    <property type="entry name" value="PNRC-like_rgn"/>
</dbReference>
<organism evidence="2 3">
    <name type="scientific">Populus deltoides</name>
    <name type="common">Eastern poplar</name>
    <name type="synonym">Eastern cottonwood</name>
    <dbReference type="NCBI Taxonomy" id="3696"/>
    <lineage>
        <taxon>Eukaryota</taxon>
        <taxon>Viridiplantae</taxon>
        <taxon>Streptophyta</taxon>
        <taxon>Embryophyta</taxon>
        <taxon>Tracheophyta</taxon>
        <taxon>Spermatophyta</taxon>
        <taxon>Magnoliopsida</taxon>
        <taxon>eudicotyledons</taxon>
        <taxon>Gunneridae</taxon>
        <taxon>Pentapetalae</taxon>
        <taxon>rosids</taxon>
        <taxon>fabids</taxon>
        <taxon>Malpighiales</taxon>
        <taxon>Salicaceae</taxon>
        <taxon>Saliceae</taxon>
        <taxon>Populus</taxon>
    </lineage>
</organism>